<dbReference type="OrthoDB" id="9785695at2"/>
<keyword evidence="2 4" id="KW-0479">Metal-binding</keyword>
<dbReference type="RefSeq" id="WP_105862438.1">
    <property type="nucleotide sequence ID" value="NZ_PUEJ01000004.1"/>
</dbReference>
<dbReference type="Gene3D" id="3.30.540.10">
    <property type="entry name" value="Fructose-1,6-Bisphosphatase, subunit A, domain 1"/>
    <property type="match status" value="1"/>
</dbReference>
<name>A0A2S9QDS7_9HYPH</name>
<protein>
    <submittedName>
        <fullName evidence="5">3'(2'),5'-bisphosphate nucleotidase CysQ</fullName>
    </submittedName>
</protein>
<evidence type="ECO:0000256" key="2">
    <source>
        <dbReference type="ARBA" id="ARBA00022723"/>
    </source>
</evidence>
<feature type="binding site" evidence="4">
    <location>
        <position position="98"/>
    </location>
    <ligand>
        <name>Mg(2+)</name>
        <dbReference type="ChEBI" id="CHEBI:18420"/>
        <label>1</label>
        <note>catalytic</note>
    </ligand>
</feature>
<feature type="binding site" evidence="4">
    <location>
        <position position="218"/>
    </location>
    <ligand>
        <name>Mg(2+)</name>
        <dbReference type="ChEBI" id="CHEBI:18420"/>
        <label>1</label>
        <note>catalytic</note>
    </ligand>
</feature>
<dbReference type="Gene3D" id="3.40.190.80">
    <property type="match status" value="1"/>
</dbReference>
<keyword evidence="3 4" id="KW-0460">Magnesium</keyword>
<evidence type="ECO:0000256" key="1">
    <source>
        <dbReference type="ARBA" id="ARBA00009759"/>
    </source>
</evidence>
<dbReference type="CDD" id="cd01638">
    <property type="entry name" value="CysQ"/>
    <property type="match status" value="1"/>
</dbReference>
<comment type="cofactor">
    <cofactor evidence="4">
        <name>Mg(2+)</name>
        <dbReference type="ChEBI" id="CHEBI:18420"/>
    </cofactor>
</comment>
<feature type="binding site" evidence="4">
    <location>
        <position position="100"/>
    </location>
    <ligand>
        <name>Mg(2+)</name>
        <dbReference type="ChEBI" id="CHEBI:18420"/>
        <label>1</label>
        <note>catalytic</note>
    </ligand>
</feature>
<feature type="binding site" evidence="4">
    <location>
        <position position="80"/>
    </location>
    <ligand>
        <name>Mg(2+)</name>
        <dbReference type="ChEBI" id="CHEBI:18420"/>
        <label>1</label>
        <note>catalytic</note>
    </ligand>
</feature>
<reference evidence="5 6" key="1">
    <citation type="submission" date="2018-02" db="EMBL/GenBank/DDBJ databases">
        <title>Whole genome sequencing of endophytic bacterium.</title>
        <authorList>
            <person name="Eedara R."/>
            <person name="Podile A.R."/>
        </authorList>
    </citation>
    <scope>NUCLEOTIDE SEQUENCE [LARGE SCALE GENOMIC DNA]</scope>
    <source>
        <strain evidence="5 6">RP1T</strain>
    </source>
</reference>
<dbReference type="PRINTS" id="PR00377">
    <property type="entry name" value="IMPHPHTASES"/>
</dbReference>
<dbReference type="Proteomes" id="UP000237682">
    <property type="component" value="Unassembled WGS sequence"/>
</dbReference>
<feature type="binding site" evidence="4">
    <location>
        <position position="101"/>
    </location>
    <ligand>
        <name>Mg(2+)</name>
        <dbReference type="ChEBI" id="CHEBI:18420"/>
        <label>1</label>
        <note>catalytic</note>
    </ligand>
</feature>
<evidence type="ECO:0000256" key="4">
    <source>
        <dbReference type="PIRSR" id="PIRSR600760-2"/>
    </source>
</evidence>
<evidence type="ECO:0000313" key="6">
    <source>
        <dbReference type="Proteomes" id="UP000237682"/>
    </source>
</evidence>
<organism evidence="5 6">
    <name type="scientific">Labrys okinawensis</name>
    <dbReference type="NCBI Taxonomy" id="346911"/>
    <lineage>
        <taxon>Bacteria</taxon>
        <taxon>Pseudomonadati</taxon>
        <taxon>Pseudomonadota</taxon>
        <taxon>Alphaproteobacteria</taxon>
        <taxon>Hyphomicrobiales</taxon>
        <taxon>Xanthobacteraceae</taxon>
        <taxon>Labrys</taxon>
    </lineage>
</organism>
<sequence>MIEKDEAGRMARGLSAGEALSLLIEAVREAGEIGLGFAREGARVFDKADKSPVTEADLAIDAHLAERLRHVSSAIGWLSEEAADTAERLDKQQVWVVDPIDGTRGFIAGNGEWVISAALVEAGRPLAGVLLRPSNGDLYTGARGLGAFKNGVAVKASQGPLAATRTLAGPKPMFDLAQRSLPRVARASSMSSLALRIAMVAEGSVDGAFASGSSHDWDIAAADIILDEAGGRLTTVAGTEIVYNRPDPVHRPLVMAGRERQGDLVALLEGMN</sequence>
<comment type="similarity">
    <text evidence="1">Belongs to the inositol monophosphatase superfamily.</text>
</comment>
<evidence type="ECO:0000313" key="5">
    <source>
        <dbReference type="EMBL" id="PRH87508.1"/>
    </source>
</evidence>
<dbReference type="PANTHER" id="PTHR20854:SF4">
    <property type="entry name" value="INOSITOL-1-MONOPHOSPHATASE-RELATED"/>
    <property type="match status" value="1"/>
</dbReference>
<proteinExistence type="inferred from homology"/>
<gene>
    <name evidence="5" type="ORF">C5L14_12930</name>
</gene>
<dbReference type="PANTHER" id="PTHR20854">
    <property type="entry name" value="INOSITOL MONOPHOSPHATASE"/>
    <property type="match status" value="1"/>
</dbReference>
<dbReference type="GO" id="GO:0046854">
    <property type="term" value="P:phosphatidylinositol phosphate biosynthetic process"/>
    <property type="evidence" value="ECO:0007669"/>
    <property type="project" value="InterPro"/>
</dbReference>
<dbReference type="InterPro" id="IPR000760">
    <property type="entry name" value="Inositol_monophosphatase-like"/>
</dbReference>
<dbReference type="GO" id="GO:0046872">
    <property type="term" value="F:metal ion binding"/>
    <property type="evidence" value="ECO:0007669"/>
    <property type="project" value="UniProtKB-KW"/>
</dbReference>
<evidence type="ECO:0000256" key="3">
    <source>
        <dbReference type="ARBA" id="ARBA00022842"/>
    </source>
</evidence>
<dbReference type="GO" id="GO:0007165">
    <property type="term" value="P:signal transduction"/>
    <property type="evidence" value="ECO:0007669"/>
    <property type="project" value="TreeGrafter"/>
</dbReference>
<dbReference type="EMBL" id="PUEJ01000004">
    <property type="protein sequence ID" value="PRH87508.1"/>
    <property type="molecule type" value="Genomic_DNA"/>
</dbReference>
<dbReference type="SUPFAM" id="SSF56655">
    <property type="entry name" value="Carbohydrate phosphatase"/>
    <property type="match status" value="1"/>
</dbReference>
<dbReference type="PROSITE" id="PS00630">
    <property type="entry name" value="IMP_2"/>
    <property type="match status" value="1"/>
</dbReference>
<dbReference type="AlphaFoldDB" id="A0A2S9QDS7"/>
<comment type="caution">
    <text evidence="5">The sequence shown here is derived from an EMBL/GenBank/DDBJ whole genome shotgun (WGS) entry which is preliminary data.</text>
</comment>
<dbReference type="InterPro" id="IPR020550">
    <property type="entry name" value="Inositol_monophosphatase_CS"/>
</dbReference>
<keyword evidence="6" id="KW-1185">Reference proteome</keyword>
<dbReference type="GO" id="GO:0006020">
    <property type="term" value="P:inositol metabolic process"/>
    <property type="evidence" value="ECO:0007669"/>
    <property type="project" value="TreeGrafter"/>
</dbReference>
<dbReference type="Pfam" id="PF00459">
    <property type="entry name" value="Inositol_P"/>
    <property type="match status" value="1"/>
</dbReference>
<accession>A0A2S9QDS7</accession>
<dbReference type="GO" id="GO:0008934">
    <property type="term" value="F:inositol monophosphate 1-phosphatase activity"/>
    <property type="evidence" value="ECO:0007669"/>
    <property type="project" value="TreeGrafter"/>
</dbReference>